<dbReference type="GeneID" id="6080180"/>
<keyword evidence="3" id="KW-1185">Reference proteome</keyword>
<accession>B0DKT4</accession>
<evidence type="ECO:0000256" key="1">
    <source>
        <dbReference type="SAM" id="MobiDB-lite"/>
    </source>
</evidence>
<gene>
    <name evidence="2" type="ORF">LACBIDRAFT_330283</name>
</gene>
<evidence type="ECO:0000313" key="3">
    <source>
        <dbReference type="Proteomes" id="UP000001194"/>
    </source>
</evidence>
<dbReference type="HOGENOM" id="CLU_252578_0_0_1"/>
<feature type="compositionally biased region" description="Basic and acidic residues" evidence="1">
    <location>
        <begin position="1254"/>
        <end position="1263"/>
    </location>
</feature>
<proteinExistence type="predicted"/>
<dbReference type="Proteomes" id="UP000001194">
    <property type="component" value="Unassembled WGS sequence"/>
</dbReference>
<feature type="region of interest" description="Disordered" evidence="1">
    <location>
        <begin position="1230"/>
        <end position="1266"/>
    </location>
</feature>
<protein>
    <submittedName>
        <fullName evidence="2">Predicted protein</fullName>
    </submittedName>
</protein>
<feature type="compositionally biased region" description="Polar residues" evidence="1">
    <location>
        <begin position="500"/>
        <end position="523"/>
    </location>
</feature>
<dbReference type="EMBL" id="DS547116">
    <property type="protein sequence ID" value="EDR04794.1"/>
    <property type="molecule type" value="Genomic_DNA"/>
</dbReference>
<feature type="region of interest" description="Disordered" evidence="1">
    <location>
        <begin position="500"/>
        <end position="581"/>
    </location>
</feature>
<reference evidence="2 3" key="1">
    <citation type="journal article" date="2008" name="Nature">
        <title>The genome of Laccaria bicolor provides insights into mycorrhizal symbiosis.</title>
        <authorList>
            <person name="Martin F."/>
            <person name="Aerts A."/>
            <person name="Ahren D."/>
            <person name="Brun A."/>
            <person name="Danchin E.G.J."/>
            <person name="Duchaussoy F."/>
            <person name="Gibon J."/>
            <person name="Kohler A."/>
            <person name="Lindquist E."/>
            <person name="Pereda V."/>
            <person name="Salamov A."/>
            <person name="Shapiro H.J."/>
            <person name="Wuyts J."/>
            <person name="Blaudez D."/>
            <person name="Buee M."/>
            <person name="Brokstein P."/>
            <person name="Canbaeck B."/>
            <person name="Cohen D."/>
            <person name="Courty P.E."/>
            <person name="Coutinho P.M."/>
            <person name="Delaruelle C."/>
            <person name="Detter J.C."/>
            <person name="Deveau A."/>
            <person name="DiFazio S."/>
            <person name="Duplessis S."/>
            <person name="Fraissinet-Tachet L."/>
            <person name="Lucic E."/>
            <person name="Frey-Klett P."/>
            <person name="Fourrey C."/>
            <person name="Feussner I."/>
            <person name="Gay G."/>
            <person name="Grimwood J."/>
            <person name="Hoegger P.J."/>
            <person name="Jain P."/>
            <person name="Kilaru S."/>
            <person name="Labbe J."/>
            <person name="Lin Y.C."/>
            <person name="Legue V."/>
            <person name="Le Tacon F."/>
            <person name="Marmeisse R."/>
            <person name="Melayah D."/>
            <person name="Montanini B."/>
            <person name="Muratet M."/>
            <person name="Nehls U."/>
            <person name="Niculita-Hirzel H."/>
            <person name="Oudot-Le Secq M.P."/>
            <person name="Peter M."/>
            <person name="Quesneville H."/>
            <person name="Rajashekar B."/>
            <person name="Reich M."/>
            <person name="Rouhier N."/>
            <person name="Schmutz J."/>
            <person name="Yin T."/>
            <person name="Chalot M."/>
            <person name="Henrissat B."/>
            <person name="Kuees U."/>
            <person name="Lucas S."/>
            <person name="Van de Peer Y."/>
            <person name="Podila G.K."/>
            <person name="Polle A."/>
            <person name="Pukkila P.J."/>
            <person name="Richardson P.M."/>
            <person name="Rouze P."/>
            <person name="Sanders I.R."/>
            <person name="Stajich J.E."/>
            <person name="Tunlid A."/>
            <person name="Tuskan G."/>
            <person name="Grigoriev I.V."/>
        </authorList>
    </citation>
    <scope>NUCLEOTIDE SEQUENCE [LARGE SCALE GENOMIC DNA]</scope>
    <source>
        <strain evidence="3">S238N-H82 / ATCC MYA-4686</strain>
    </source>
</reference>
<dbReference type="OrthoDB" id="3267196at2759"/>
<feature type="compositionally biased region" description="Polar residues" evidence="1">
    <location>
        <begin position="533"/>
        <end position="554"/>
    </location>
</feature>
<evidence type="ECO:0000313" key="2">
    <source>
        <dbReference type="EMBL" id="EDR04794.1"/>
    </source>
</evidence>
<dbReference type="RefSeq" id="XP_001884618.1">
    <property type="nucleotide sequence ID" value="XM_001884583.1"/>
</dbReference>
<name>B0DKT4_LACBS</name>
<organism evidence="3">
    <name type="scientific">Laccaria bicolor (strain S238N-H82 / ATCC MYA-4686)</name>
    <name type="common">Bicoloured deceiver</name>
    <name type="synonym">Laccaria laccata var. bicolor</name>
    <dbReference type="NCBI Taxonomy" id="486041"/>
    <lineage>
        <taxon>Eukaryota</taxon>
        <taxon>Fungi</taxon>
        <taxon>Dikarya</taxon>
        <taxon>Basidiomycota</taxon>
        <taxon>Agaricomycotina</taxon>
        <taxon>Agaricomycetes</taxon>
        <taxon>Agaricomycetidae</taxon>
        <taxon>Agaricales</taxon>
        <taxon>Agaricineae</taxon>
        <taxon>Hydnangiaceae</taxon>
        <taxon>Laccaria</taxon>
    </lineage>
</organism>
<dbReference type="KEGG" id="lbc:LACBIDRAFT_330283"/>
<dbReference type="InParanoid" id="B0DKT4"/>
<sequence length="1429" mass="161486">MTTKPTPTKGSTENFTAVFEDAETVPSTWFFEVSSDTVSSLPLKVDSGVYNLPWTSLAWRGFLDGHWWFCYEPQIQLSTLHSPFLRLRLSDSSSATNQWPPESNFSPLRPRSNISDANLLVPSTFYLGAHRSSDSDVVFRSMDSVLFYINSDELASVSSTAFFAQMRVCSHLDGVIDIPDNVDVLSIILCVLYDVPCGGRSPSFNDLEKAIDRMTMHSVIPKAHILPSTHIHALLLSHALENPLVLYSLAAHHGLDDLATSASAHLLSWSLHDITDEDTKRMGPIYLRRLMNLQMQRTELLKRLLMQPPDAHQPIRVCGYAEQKKVSDGWMMVAAPLVWSARPGTLFGRAVDGKYHPRISIDLTGSQRPPMLSPFNLPEGILLLITDELAAPADFLLHRSLISHVKETNGPTKTIVLSVSEDLAWWRVYTRSVEVEVDFSTLDAVGHEKLSDYITEAFPTEYQALGYYSVKNAEKWLDLDAFMAWLSHSFQSPMKEKFTKSTSTPVASHARTSGTPVASSEDSIMSKKLFTHPTPSSLFRSTPRAPQSQHSSSPIEIYDSSDYDSTPSKEQKKRKRRKSSPLQEDCYTYENSIMLDTREWKDKNGDLMSMAAIIKSVDQDAWGGGSGGHLSTKKTPIIPLLDNEPCQVAEHFCQGIFHCDQLDLALLEGIERYEPDEDDRKDLFKAEREQNIRETDSMYTRAASFYSAVNKDSCTCGGVVVIRPLKKKNLDSHKYFIGCSGWKRTDPVNSHRFMSLPTDINDRLVVELFQNKGRFNAFPLSNIKKCAQVIPVRNGAKGRQQCPYTHYDTETGEVILGHLVQRTCETRIKIWFPVDRAVRQALIYLKNPHNHPMFPSTKLSHEGKELYEQAALTVGITGLTTVKCDSASSTKKIFGQKIPAMTDPALAIPRNQRKIIHNLRNKQNPHGTDIEGALYCQRLNHENLPPEARYIHEVSSRDGVDLIITMLPSLAARIHSARATLHDNTYKHVFGKWKEWEVVVWDSRLNMRVTVARIYCTHETREAFRSMWTGLWDTVEMVTKKKVEFKFIDGRGLSAILVDGCKPQVNACGDDLVKRIQDRNSPLSERDPQLVVQHIVRTCVVHLQRFFNELAKSIPSEVVDRVRSFPFLETTRDIEEFVKWCEESEYPKIKNWIIDKKSSPWFIPSINQYMSKIHEEDWFLTPGDTNLNESAHPHTNLHTGIGLPILEAIQKAYELDCDVEAKLGQAEDDCILPNNRNTKPECDHNNRKRKEARSRKATERQTAQEDLEDLDAQIESAAAAGKASQALVKELREKRKALQAVTGVKQKKSSNGPCGKDRVVNVDDVAESAELGVISDTIPLDHPVDEEKENNRLFHIGLIWAWKEFWMQISAYFGYVGSWKVKLGTKLGSKLAANRRQDHDLHPNFMKLVKLCPSNLAKVAHQVGDQVGT</sequence>